<evidence type="ECO:0000259" key="5">
    <source>
        <dbReference type="Pfam" id="PF25944"/>
    </source>
</evidence>
<dbReference type="Pfam" id="PF25876">
    <property type="entry name" value="HH_MFP_RND"/>
    <property type="match status" value="1"/>
</dbReference>
<accession>A0A917FC22</accession>
<dbReference type="Pfam" id="PF25989">
    <property type="entry name" value="YknX_C"/>
    <property type="match status" value="1"/>
</dbReference>
<reference evidence="7" key="1">
    <citation type="journal article" date="2014" name="Int. J. Syst. Evol. Microbiol.">
        <title>Complete genome sequence of Corynebacterium casei LMG S-19264T (=DSM 44701T), isolated from a smear-ripened cheese.</title>
        <authorList>
            <consortium name="US DOE Joint Genome Institute (JGI-PGF)"/>
            <person name="Walter F."/>
            <person name="Albersmeier A."/>
            <person name="Kalinowski J."/>
            <person name="Ruckert C."/>
        </authorList>
    </citation>
    <scope>NUCLEOTIDE SEQUENCE</scope>
    <source>
        <strain evidence="7">CCM 7897</strain>
    </source>
</reference>
<comment type="caution">
    <text evidence="7">The sequence shown here is derived from an EMBL/GenBank/DDBJ whole genome shotgun (WGS) entry which is preliminary data.</text>
</comment>
<feature type="domain" description="YknX-like C-terminal permuted SH3-like" evidence="6">
    <location>
        <begin position="266"/>
        <end position="330"/>
    </location>
</feature>
<dbReference type="AlphaFoldDB" id="A0A917FC22"/>
<dbReference type="PANTHER" id="PTHR30158:SF3">
    <property type="entry name" value="MULTIDRUG EFFLUX PUMP SUBUNIT ACRA-RELATED"/>
    <property type="match status" value="1"/>
</dbReference>
<feature type="coiled-coil region" evidence="2">
    <location>
        <begin position="68"/>
        <end position="95"/>
    </location>
</feature>
<dbReference type="GO" id="GO:0030313">
    <property type="term" value="C:cell envelope"/>
    <property type="evidence" value="ECO:0007669"/>
    <property type="project" value="UniProtKB-SubCell"/>
</dbReference>
<proteinExistence type="inferred from homology"/>
<dbReference type="GO" id="GO:0022857">
    <property type="term" value="F:transmembrane transporter activity"/>
    <property type="evidence" value="ECO:0007669"/>
    <property type="project" value="InterPro"/>
</dbReference>
<dbReference type="Gene3D" id="2.40.50.100">
    <property type="match status" value="1"/>
</dbReference>
<dbReference type="Gene3D" id="2.40.420.20">
    <property type="match status" value="1"/>
</dbReference>
<feature type="domain" description="Multidrug resistance protein MdtA-like beta-barrel" evidence="5">
    <location>
        <begin position="173"/>
        <end position="257"/>
    </location>
</feature>
<dbReference type="PANTHER" id="PTHR30158">
    <property type="entry name" value="ACRA/E-RELATED COMPONENT OF DRUG EFFLUX TRANSPORTER"/>
    <property type="match status" value="1"/>
</dbReference>
<dbReference type="Proteomes" id="UP000606044">
    <property type="component" value="Unassembled WGS sequence"/>
</dbReference>
<dbReference type="InterPro" id="IPR058626">
    <property type="entry name" value="MdtA-like_b-barrel"/>
</dbReference>
<evidence type="ECO:0000256" key="1">
    <source>
        <dbReference type="ARBA" id="ARBA00009477"/>
    </source>
</evidence>
<name>A0A917FC22_9HYPH</name>
<gene>
    <name evidence="7" type="ORF">GCM10007301_28020</name>
</gene>
<dbReference type="Gene3D" id="1.10.287.470">
    <property type="entry name" value="Helix hairpin bin"/>
    <property type="match status" value="1"/>
</dbReference>
<reference evidence="7" key="2">
    <citation type="submission" date="2020-09" db="EMBL/GenBank/DDBJ databases">
        <authorList>
            <person name="Sun Q."/>
            <person name="Sedlacek I."/>
        </authorList>
    </citation>
    <scope>NUCLEOTIDE SEQUENCE</scope>
    <source>
        <strain evidence="7">CCM 7897</strain>
    </source>
</reference>
<dbReference type="InterPro" id="IPR058637">
    <property type="entry name" value="YknX-like_C"/>
</dbReference>
<evidence type="ECO:0000259" key="3">
    <source>
        <dbReference type="Pfam" id="PF25876"/>
    </source>
</evidence>
<evidence type="ECO:0000259" key="6">
    <source>
        <dbReference type="Pfam" id="PF25989"/>
    </source>
</evidence>
<dbReference type="GO" id="GO:0046677">
    <property type="term" value="P:response to antibiotic"/>
    <property type="evidence" value="ECO:0007669"/>
    <property type="project" value="TreeGrafter"/>
</dbReference>
<evidence type="ECO:0000256" key="2">
    <source>
        <dbReference type="SAM" id="Coils"/>
    </source>
</evidence>
<dbReference type="InterPro" id="IPR058625">
    <property type="entry name" value="MdtA-like_BSH"/>
</dbReference>
<evidence type="ECO:0000313" key="7">
    <source>
        <dbReference type="EMBL" id="GGF66745.1"/>
    </source>
</evidence>
<dbReference type="EMBL" id="BMCT01000003">
    <property type="protein sequence ID" value="GGF66745.1"/>
    <property type="molecule type" value="Genomic_DNA"/>
</dbReference>
<protein>
    <submittedName>
        <fullName evidence="7">RND transporter MFP subunit</fullName>
    </submittedName>
</protein>
<keyword evidence="2" id="KW-0175">Coiled coil</keyword>
<dbReference type="Pfam" id="PF25917">
    <property type="entry name" value="BSH_RND"/>
    <property type="match status" value="1"/>
</dbReference>
<dbReference type="Pfam" id="PF25944">
    <property type="entry name" value="Beta-barrel_RND"/>
    <property type="match status" value="1"/>
</dbReference>
<dbReference type="SUPFAM" id="SSF111369">
    <property type="entry name" value="HlyD-like secretion proteins"/>
    <property type="match status" value="1"/>
</dbReference>
<feature type="domain" description="Multidrug resistance protein MdtA-like alpha-helical hairpin" evidence="3">
    <location>
        <begin position="68"/>
        <end position="137"/>
    </location>
</feature>
<evidence type="ECO:0000259" key="4">
    <source>
        <dbReference type="Pfam" id="PF25917"/>
    </source>
</evidence>
<feature type="domain" description="Multidrug resistance protein MdtA-like barrel-sandwich hybrid" evidence="4">
    <location>
        <begin position="28"/>
        <end position="159"/>
    </location>
</feature>
<dbReference type="Gene3D" id="2.40.30.170">
    <property type="match status" value="1"/>
</dbReference>
<sequence>MPVTVMAAELRPVTPSLEFVGRVEAPERVEIRARVKGMLEAVLFRDGETVRAGAPLYQIEKPLFGAAVQQAEGELERSKAALTLAKIQRERAEELLARNAGTAVAKDQAIAAEAQSTGAVLSGEADVETARINLGYTDITAPISGRIGRSAVTKGHIVGPESGVLTVIVSQDPMYVTFPVSQRDYLQAQKDGRTGDLKNLEVGVRFSDGSTYDLVGRISFVDVSVDKTTDTLILRADIPNPKGILTDGQLVRVTLQTAKPEERILIPQASLIADQAGLYVFVVEDGKAVVRRVKTGGAQGSLVVVASGLKAGEQVVVDGFQSLRPGAAVQASPRAAGLINGG</sequence>
<dbReference type="NCBIfam" id="TIGR01730">
    <property type="entry name" value="RND_mfp"/>
    <property type="match status" value="1"/>
</dbReference>
<comment type="similarity">
    <text evidence="1">Belongs to the membrane fusion protein (MFP) (TC 8.A.1) family.</text>
</comment>
<keyword evidence="8" id="KW-1185">Reference proteome</keyword>
<dbReference type="GO" id="GO:0005886">
    <property type="term" value="C:plasma membrane"/>
    <property type="evidence" value="ECO:0007669"/>
    <property type="project" value="TreeGrafter"/>
</dbReference>
<organism evidence="7 8">
    <name type="scientific">Azorhizobium oxalatiphilum</name>
    <dbReference type="NCBI Taxonomy" id="980631"/>
    <lineage>
        <taxon>Bacteria</taxon>
        <taxon>Pseudomonadati</taxon>
        <taxon>Pseudomonadota</taxon>
        <taxon>Alphaproteobacteria</taxon>
        <taxon>Hyphomicrobiales</taxon>
        <taxon>Xanthobacteraceae</taxon>
        <taxon>Azorhizobium</taxon>
    </lineage>
</organism>
<dbReference type="InterPro" id="IPR058624">
    <property type="entry name" value="MdtA-like_HH"/>
</dbReference>
<evidence type="ECO:0000313" key="8">
    <source>
        <dbReference type="Proteomes" id="UP000606044"/>
    </source>
</evidence>
<dbReference type="InterPro" id="IPR006143">
    <property type="entry name" value="RND_pump_MFP"/>
</dbReference>